<dbReference type="EMBL" id="QKSB01000001">
    <property type="protein sequence ID" value="PZE18919.1"/>
    <property type="molecule type" value="Genomic_DNA"/>
</dbReference>
<evidence type="ECO:0000313" key="7">
    <source>
        <dbReference type="Proteomes" id="UP000249248"/>
    </source>
</evidence>
<evidence type="ECO:0000313" key="6">
    <source>
        <dbReference type="EMBL" id="PZE18919.1"/>
    </source>
</evidence>
<keyword evidence="4" id="KW-0560">Oxidoreductase</keyword>
<dbReference type="Proteomes" id="UP000249248">
    <property type="component" value="Unassembled WGS sequence"/>
</dbReference>
<evidence type="ECO:0000256" key="4">
    <source>
        <dbReference type="ARBA" id="ARBA00023002"/>
    </source>
</evidence>
<protein>
    <submittedName>
        <fullName evidence="6">Short-chain dehydrogenase</fullName>
    </submittedName>
</protein>
<dbReference type="Gene3D" id="3.40.50.720">
    <property type="entry name" value="NAD(P)-binding Rossmann-like Domain"/>
    <property type="match status" value="1"/>
</dbReference>
<dbReference type="InterPro" id="IPR036291">
    <property type="entry name" value="NAD(P)-bd_dom_sf"/>
</dbReference>
<organism evidence="6 7">
    <name type="scientific">Putridiphycobacter roseus</name>
    <dbReference type="NCBI Taxonomy" id="2219161"/>
    <lineage>
        <taxon>Bacteria</taxon>
        <taxon>Pseudomonadati</taxon>
        <taxon>Bacteroidota</taxon>
        <taxon>Flavobacteriia</taxon>
        <taxon>Flavobacteriales</taxon>
        <taxon>Crocinitomicaceae</taxon>
        <taxon>Putridiphycobacter</taxon>
    </lineage>
</organism>
<accession>A0A2W1N2L4</accession>
<keyword evidence="2" id="KW-0963">Cytoplasm</keyword>
<comment type="caution">
    <text evidence="6">The sequence shown here is derived from an EMBL/GenBank/DDBJ whole genome shotgun (WGS) entry which is preliminary data.</text>
</comment>
<dbReference type="PANTHER" id="PTHR44085:SF2">
    <property type="entry name" value="SEPIAPTERIN REDUCTASE"/>
    <property type="match status" value="1"/>
</dbReference>
<keyword evidence="3" id="KW-0521">NADP</keyword>
<dbReference type="GO" id="GO:0004757">
    <property type="term" value="F:sepiapterin reductase (NADP+) activity"/>
    <property type="evidence" value="ECO:0007669"/>
    <property type="project" value="TreeGrafter"/>
</dbReference>
<evidence type="ECO:0000256" key="5">
    <source>
        <dbReference type="RuleBase" id="RU000363"/>
    </source>
</evidence>
<comment type="similarity">
    <text evidence="5">Belongs to the short-chain dehydrogenases/reductases (SDR) family.</text>
</comment>
<dbReference type="SUPFAM" id="SSF51735">
    <property type="entry name" value="NAD(P)-binding Rossmann-fold domains"/>
    <property type="match status" value="1"/>
</dbReference>
<evidence type="ECO:0000256" key="1">
    <source>
        <dbReference type="ARBA" id="ARBA00004496"/>
    </source>
</evidence>
<dbReference type="GO" id="GO:0006729">
    <property type="term" value="P:tetrahydrobiopterin biosynthetic process"/>
    <property type="evidence" value="ECO:0007669"/>
    <property type="project" value="TreeGrafter"/>
</dbReference>
<dbReference type="GO" id="GO:0005737">
    <property type="term" value="C:cytoplasm"/>
    <property type="evidence" value="ECO:0007669"/>
    <property type="project" value="UniProtKB-SubCell"/>
</dbReference>
<dbReference type="InterPro" id="IPR002347">
    <property type="entry name" value="SDR_fam"/>
</dbReference>
<name>A0A2W1N2L4_9FLAO</name>
<dbReference type="PRINTS" id="PR00081">
    <property type="entry name" value="GDHRDH"/>
</dbReference>
<dbReference type="RefSeq" id="WP_111061821.1">
    <property type="nucleotide sequence ID" value="NZ_JBHUCU010000007.1"/>
</dbReference>
<dbReference type="PANTHER" id="PTHR44085">
    <property type="entry name" value="SEPIAPTERIN REDUCTASE"/>
    <property type="match status" value="1"/>
</dbReference>
<reference evidence="6 7" key="1">
    <citation type="submission" date="2018-06" db="EMBL/GenBank/DDBJ databases">
        <title>The draft genome sequence of Crocinitomix sp. SM1701.</title>
        <authorList>
            <person name="Zhang X."/>
        </authorList>
    </citation>
    <scope>NUCLEOTIDE SEQUENCE [LARGE SCALE GENOMIC DNA]</scope>
    <source>
        <strain evidence="6 7">SM1701</strain>
    </source>
</reference>
<sequence>MIAYITGTSSGIGKALAEKLLEQSHQVIGLSRRQTIKHPNYTHHAIDLSDLKQVKAFEFTANLNDDIVLVNNAGSLGPMVPVGRLIADEIIKINNLNITAPQILCNQFIQKYQANIGHLYHIINISSGAGKRPIDGWANYCASKSAIDLFTQTIEIELKERKKNNWHVYAVSPGVVDTPMQLSIRSSDPKAFLNRQSFIDLKENNALVAPNNVALQLLEIIHNPKKFNTTLVSLNKR</sequence>
<dbReference type="Pfam" id="PF00106">
    <property type="entry name" value="adh_short"/>
    <property type="match status" value="1"/>
</dbReference>
<evidence type="ECO:0000256" key="2">
    <source>
        <dbReference type="ARBA" id="ARBA00022490"/>
    </source>
</evidence>
<dbReference type="AlphaFoldDB" id="A0A2W1N2L4"/>
<comment type="subcellular location">
    <subcellularLocation>
        <location evidence="1">Cytoplasm</location>
    </subcellularLocation>
</comment>
<proteinExistence type="inferred from homology"/>
<dbReference type="OrthoDB" id="9794387at2"/>
<gene>
    <name evidence="6" type="ORF">DNU06_03570</name>
</gene>
<dbReference type="InterPro" id="IPR051721">
    <property type="entry name" value="Biopterin_syn/organic_redct"/>
</dbReference>
<keyword evidence="7" id="KW-1185">Reference proteome</keyword>
<evidence type="ECO:0000256" key="3">
    <source>
        <dbReference type="ARBA" id="ARBA00022857"/>
    </source>
</evidence>
<dbReference type="PRINTS" id="PR00080">
    <property type="entry name" value="SDRFAMILY"/>
</dbReference>